<protein>
    <submittedName>
        <fullName evidence="2">Sporulation protein YqfD</fullName>
    </submittedName>
</protein>
<proteinExistence type="predicted"/>
<keyword evidence="1" id="KW-0812">Transmembrane</keyword>
<dbReference type="PIRSF" id="PIRSF029895">
    <property type="entry name" value="SpoIV"/>
    <property type="match status" value="1"/>
</dbReference>
<dbReference type="RefSeq" id="WP_204727868.1">
    <property type="nucleotide sequence ID" value="NZ_JAFBDK010000001.1"/>
</dbReference>
<dbReference type="Pfam" id="PF06898">
    <property type="entry name" value="YqfD"/>
    <property type="match status" value="1"/>
</dbReference>
<dbReference type="EMBL" id="JBHUPG010000027">
    <property type="protein sequence ID" value="MFD2913197.1"/>
    <property type="molecule type" value="Genomic_DNA"/>
</dbReference>
<reference evidence="3" key="1">
    <citation type="journal article" date="2019" name="Int. J. Syst. Evol. Microbiol.">
        <title>The Global Catalogue of Microorganisms (GCM) 10K type strain sequencing project: providing services to taxonomists for standard genome sequencing and annotation.</title>
        <authorList>
            <consortium name="The Broad Institute Genomics Platform"/>
            <consortium name="The Broad Institute Genome Sequencing Center for Infectious Disease"/>
            <person name="Wu L."/>
            <person name="Ma J."/>
        </authorList>
    </citation>
    <scope>NUCLEOTIDE SEQUENCE [LARGE SCALE GENOMIC DNA]</scope>
    <source>
        <strain evidence="3">KCTC 13528</strain>
    </source>
</reference>
<comment type="caution">
    <text evidence="2">The sequence shown here is derived from an EMBL/GenBank/DDBJ whole genome shotgun (WGS) entry which is preliminary data.</text>
</comment>
<feature type="transmembrane region" description="Helical" evidence="1">
    <location>
        <begin position="80"/>
        <end position="102"/>
    </location>
</feature>
<sequence>MFKQWIRVKVKIRGEYTIQVINRLLLNRIEITDLKQLSDRAEFVIRYSNLGELRKAARKTGCSISLSRTGNRIDLFCRSYLPSAAACLIAVTAFLYAFQYIWSVEIKGANPEVRAEAAEILKDHGIKPGVLKSELLINLQSTGILYKHIEQLSWAEFEEKGSRLIITLREKTVSNPSEEETLMHLVASKAGTVHTLSVSAGSPAVKKDDVVSKGDILVSGYIGREDHEKPVMAKGSVQAVTWYTANVSMPLDSRINKYTGSNYHAYALKAGSLSTPYLPVKRQSFDLQTKHRQEKQIKIFGFSTPFYLITETYKEVTEDKQKMSAEEYTSLLKSIAAENILSKVEGKGKILEEKILHEDIENGTVKLTIFYQVLENIAVPKPFIEETRE</sequence>
<dbReference type="InterPro" id="IPR010690">
    <property type="entry name" value="YqfD"/>
</dbReference>
<accession>A0ABW5ZL17</accession>
<gene>
    <name evidence="2" type="primary">yqfD</name>
    <name evidence="2" type="ORF">ACFS5P_15015</name>
</gene>
<dbReference type="NCBIfam" id="TIGR02876">
    <property type="entry name" value="spore_yqfD"/>
    <property type="match status" value="1"/>
</dbReference>
<keyword evidence="1" id="KW-0472">Membrane</keyword>
<keyword evidence="3" id="KW-1185">Reference proteome</keyword>
<name>A0ABW5ZL17_9BACL</name>
<keyword evidence="1" id="KW-1133">Transmembrane helix</keyword>
<evidence type="ECO:0000256" key="1">
    <source>
        <dbReference type="SAM" id="Phobius"/>
    </source>
</evidence>
<evidence type="ECO:0000313" key="2">
    <source>
        <dbReference type="EMBL" id="MFD2913197.1"/>
    </source>
</evidence>
<organism evidence="2 3">
    <name type="scientific">Jeotgalibacillus terrae</name>
    <dbReference type="NCBI Taxonomy" id="587735"/>
    <lineage>
        <taxon>Bacteria</taxon>
        <taxon>Bacillati</taxon>
        <taxon>Bacillota</taxon>
        <taxon>Bacilli</taxon>
        <taxon>Bacillales</taxon>
        <taxon>Caryophanaceae</taxon>
        <taxon>Jeotgalibacillus</taxon>
    </lineage>
</organism>
<dbReference type="Proteomes" id="UP001597561">
    <property type="component" value="Unassembled WGS sequence"/>
</dbReference>
<evidence type="ECO:0000313" key="3">
    <source>
        <dbReference type="Proteomes" id="UP001597561"/>
    </source>
</evidence>